<evidence type="ECO:0000256" key="1">
    <source>
        <dbReference type="SAM" id="Phobius"/>
    </source>
</evidence>
<name>A0ABT8VVL9_9FLAO</name>
<evidence type="ECO:0000313" key="3">
    <source>
        <dbReference type="Proteomes" id="UP001168642"/>
    </source>
</evidence>
<gene>
    <name evidence="2" type="ORF">QVZ41_14305</name>
</gene>
<dbReference type="EMBL" id="JAUMIT010000019">
    <property type="protein sequence ID" value="MDO3696021.1"/>
    <property type="molecule type" value="Genomic_DNA"/>
</dbReference>
<comment type="caution">
    <text evidence="2">The sequence shown here is derived from an EMBL/GenBank/DDBJ whole genome shotgun (WGS) entry which is preliminary data.</text>
</comment>
<evidence type="ECO:0008006" key="4">
    <source>
        <dbReference type="Google" id="ProtNLM"/>
    </source>
</evidence>
<keyword evidence="3" id="KW-1185">Reference proteome</keyword>
<proteinExistence type="predicted"/>
<dbReference type="Proteomes" id="UP001168642">
    <property type="component" value="Unassembled WGS sequence"/>
</dbReference>
<dbReference type="RefSeq" id="WP_302885329.1">
    <property type="nucleotide sequence ID" value="NZ_JAUMIT010000019.1"/>
</dbReference>
<accession>A0ABT8VVL9</accession>
<protein>
    <recommendedName>
        <fullName evidence="4">YD repeat-containing protein</fullName>
    </recommendedName>
</protein>
<reference evidence="2" key="1">
    <citation type="submission" date="2023-07" db="EMBL/GenBank/DDBJ databases">
        <title>Wenyingzhuangia sp. chi5 genome sequencing and assembly.</title>
        <authorList>
            <person name="Park S."/>
        </authorList>
    </citation>
    <scope>NUCLEOTIDE SEQUENCE</scope>
    <source>
        <strain evidence="2">Chi5</strain>
    </source>
</reference>
<sequence>MKTTNYYYYKTFLFIVFFYTHFVYSQLQPSLPPSPNASSLLSFIDNEVSYFTGTPNISIPIYEIDKKSIQLDISLNYNPNGITTNTTASLVGLGWSLNAGGVISRVMKDAPDDSKTDRNHFQEYNHPYYRDWPATKLGYLYSIKENDLPVKTIGGYSFSPLGYKGVNTYKLDLEEIYQNRQNQTPEDAILHHFGVVKPRTYAFSHPLGPLREFNKRILNPFYQLNDLEPDIFYFNFLGYSGRFVFDPEHSERATIKLIPYQDLKIDYITDSETGNLIAFTIKDTKGNVFKFNDAELSINLSQSLPQSGRPELLSTSHINNESRRKFNNSWWLSEVVTANGEMISFEYEDVIEKNLSQSMYPGLGLRSSKKAENLNAYSTTYTKTHAKRLAKITTDNLLIDFDYDLTRLDLITGSTAKALTSITINTTRNNQIKKINLKYDYFLSSEDKTVQYYKDDYEYSEGASHNGNKKLRLKSLLEYGKNLYNPLTYTFEYNYYDQGDKYPSYKKFPNLYSYNTDLWNFANGANNKTPVPSLNIYPDNYPKGDIRAYNVYEKNTYIGRHLKTIGGNRLPNKDYMDIGVLTKIQYPTGGSTNYSYKPRTFIYEEEEYIGGGLAIDKVIKQTNDNLITYNYSYNMFNNSNVSSGKIVSMPFFADLSYSFYLTEYLNANDAEVFPYKGYGYYPGHPYYNLYPTDFILFNNKEDIIKISPDIFSYPISKLGSGFENNFGYTNVTEYITNKSNKTNGYTEFTYSFPASIDDVDISNEPFFERTKVHNLYMKGSDLSVGNFEYFPNTYLSYSNPPNSNYNWNRGLLLKRKVKDENKQLIEQEEYIYEDYFPLKTNHPTKVYGVIIVGAQNNDVINNDEIDDYIARVSNYCLLTNVTKVLSSKKVTDYLEGEEVTNTINYDYEGTKHINTTKITQNIYNDKTRTTNYKYSFDYELDPFFGGVIKTMNDKNILKPIEVTNYIEDNLGNKNVIDSKVTKYKEFDGKILPESIYELHKISDSDNNFTPSYVRYIKVSSSPSSTYTKEDLVIDSKYREDIHINRYDNKGNIQEVEDTKTGVRTTYIWSYHQQYPIAKIENASYSEVQTEMEELEQEYDYVPLNSNEEYSQYLRIIFKDLRSILTNTMITTYTYDPLIGMTSMTDPKGYTIYYEYDDFNRLEFVKDADGKILSKNEYHYKGQQ</sequence>
<keyword evidence="1" id="KW-0812">Transmembrane</keyword>
<evidence type="ECO:0000313" key="2">
    <source>
        <dbReference type="EMBL" id="MDO3696021.1"/>
    </source>
</evidence>
<keyword evidence="1" id="KW-0472">Membrane</keyword>
<keyword evidence="1" id="KW-1133">Transmembrane helix</keyword>
<organism evidence="2 3">
    <name type="scientific">Wenyingzhuangia gilva</name>
    <dbReference type="NCBI Taxonomy" id="3057677"/>
    <lineage>
        <taxon>Bacteria</taxon>
        <taxon>Pseudomonadati</taxon>
        <taxon>Bacteroidota</taxon>
        <taxon>Flavobacteriia</taxon>
        <taxon>Flavobacteriales</taxon>
        <taxon>Flavobacteriaceae</taxon>
        <taxon>Wenyingzhuangia</taxon>
    </lineage>
</organism>
<feature type="transmembrane region" description="Helical" evidence="1">
    <location>
        <begin position="7"/>
        <end position="24"/>
    </location>
</feature>